<dbReference type="InterPro" id="IPR002589">
    <property type="entry name" value="Macro_dom"/>
</dbReference>
<evidence type="ECO:0000259" key="3">
    <source>
        <dbReference type="SMART" id="SM00506"/>
    </source>
</evidence>
<evidence type="ECO:0000313" key="5">
    <source>
        <dbReference type="Proteomes" id="UP000244926"/>
    </source>
</evidence>
<feature type="region of interest" description="Disordered" evidence="1">
    <location>
        <begin position="1"/>
        <end position="43"/>
    </location>
</feature>
<organism evidence="4 5">
    <name type="scientific">Chlamydia serpentis</name>
    <dbReference type="NCBI Taxonomy" id="1967782"/>
    <lineage>
        <taxon>Bacteria</taxon>
        <taxon>Pseudomonadati</taxon>
        <taxon>Chlamydiota</taxon>
        <taxon>Chlamydiia</taxon>
        <taxon>Chlamydiales</taxon>
        <taxon>Chlamydiaceae</taxon>
        <taxon>Chlamydia/Chlamydophila group</taxon>
        <taxon>Chlamydia</taxon>
    </lineage>
</organism>
<feature type="domain" description="Macro" evidence="3">
    <location>
        <begin position="209"/>
        <end position="370"/>
    </location>
</feature>
<feature type="compositionally biased region" description="Low complexity" evidence="1">
    <location>
        <begin position="1"/>
        <end position="13"/>
    </location>
</feature>
<evidence type="ECO:0000256" key="2">
    <source>
        <dbReference type="SAM" id="Phobius"/>
    </source>
</evidence>
<dbReference type="Proteomes" id="UP000244926">
    <property type="component" value="Chromosome I"/>
</dbReference>
<keyword evidence="2" id="KW-0812">Transmembrane</keyword>
<dbReference type="RefSeq" id="WP_108896205.1">
    <property type="nucleotide sequence ID" value="NZ_LT993738.1"/>
</dbReference>
<keyword evidence="2" id="KW-0472">Membrane</keyword>
<dbReference type="AlphaFoldDB" id="A0A2R8F9W8"/>
<keyword evidence="2" id="KW-1133">Transmembrane helix</keyword>
<feature type="transmembrane region" description="Helical" evidence="2">
    <location>
        <begin position="54"/>
        <end position="75"/>
    </location>
</feature>
<dbReference type="EMBL" id="LT993738">
    <property type="protein sequence ID" value="SPN73213.1"/>
    <property type="molecule type" value="Genomic_DNA"/>
</dbReference>
<sequence>MNRTSTPTSVPPSLSHASSPISFHNPCSEPSPPSPLEAIPSQPQNEKADAKSSIIKAVSCFILGLALLLSGILSVCLSASLSVSIPIFILTAIFIGLALLYFIKHLKERPTLTEEHLETPAKISPEPAPKALPIPEEKILIPPTPKAIPKTKLSSDPEIRYPLKWDYSILHAWLKSLFDLDPDTDPTDRLKSSNLTSVTMRSKTKPCFRLHCFQGMFSTDKLLNKQSGAIVVTTNSSMDFSMTVGRTSAVTARLSKRCWETIKDTIPSQEKKLPIGACISGPWTLEEGDTLYASHLIAINPPTLETLIPPKLRRAITFQDFNIKTAYANLVKAYLQCFDICIQSNVSSIQVEILGLKDLSKNQEEFTTWHYCCQLALVEALRILLESEGTHVLSSVSVNSINELPLKVACQALFWVKKS</sequence>
<proteinExistence type="predicted"/>
<gene>
    <name evidence="4" type="ORF">C10C_0022</name>
</gene>
<accession>A0A2R8F9W8</accession>
<dbReference type="OrthoDB" id="17766at2"/>
<evidence type="ECO:0000256" key="1">
    <source>
        <dbReference type="SAM" id="MobiDB-lite"/>
    </source>
</evidence>
<protein>
    <recommendedName>
        <fullName evidence="3">Macro domain-containing protein</fullName>
    </recommendedName>
</protein>
<dbReference type="SMART" id="SM00506">
    <property type="entry name" value="A1pp"/>
    <property type="match status" value="1"/>
</dbReference>
<reference evidence="5" key="1">
    <citation type="submission" date="2017-11" db="EMBL/GenBank/DDBJ databases">
        <authorList>
            <person name="Seth-Smith MB H."/>
        </authorList>
    </citation>
    <scope>NUCLEOTIDE SEQUENCE [LARGE SCALE GENOMIC DNA]</scope>
</reference>
<feature type="transmembrane region" description="Helical" evidence="2">
    <location>
        <begin position="81"/>
        <end position="103"/>
    </location>
</feature>
<keyword evidence="5" id="KW-1185">Reference proteome</keyword>
<dbReference type="KEGG" id="csee:C10C_0022"/>
<evidence type="ECO:0000313" key="4">
    <source>
        <dbReference type="EMBL" id="SPN73213.1"/>
    </source>
</evidence>
<name>A0A2R8F9W8_9CHLA</name>